<dbReference type="AlphaFoldDB" id="I7K6P2"/>
<name>I7K6P2_9CLOT</name>
<feature type="domain" description="ABC transporter" evidence="5">
    <location>
        <begin position="6"/>
        <end position="257"/>
    </location>
</feature>
<dbReference type="Pfam" id="PF08352">
    <property type="entry name" value="oligo_HPY"/>
    <property type="match status" value="1"/>
</dbReference>
<evidence type="ECO:0000259" key="5">
    <source>
        <dbReference type="PROSITE" id="PS50893"/>
    </source>
</evidence>
<dbReference type="Proteomes" id="UP000007652">
    <property type="component" value="Unassembled WGS sequence"/>
</dbReference>
<dbReference type="InterPro" id="IPR050319">
    <property type="entry name" value="ABC_transp_ATP-bind"/>
</dbReference>
<comment type="similarity">
    <text evidence="1">Belongs to the ABC transporter superfamily.</text>
</comment>
<keyword evidence="3" id="KW-0547">Nucleotide-binding</keyword>
<dbReference type="PROSITE" id="PS50893">
    <property type="entry name" value="ABC_TRANSPORTER_2"/>
    <property type="match status" value="1"/>
</dbReference>
<dbReference type="GO" id="GO:0055085">
    <property type="term" value="P:transmembrane transport"/>
    <property type="evidence" value="ECO:0007669"/>
    <property type="project" value="UniProtKB-ARBA"/>
</dbReference>
<dbReference type="NCBIfam" id="TIGR01727">
    <property type="entry name" value="oligo_HPY"/>
    <property type="match status" value="1"/>
</dbReference>
<evidence type="ECO:0000313" key="7">
    <source>
        <dbReference type="Proteomes" id="UP000007652"/>
    </source>
</evidence>
<proteinExistence type="inferred from homology"/>
<keyword evidence="4 6" id="KW-0067">ATP-binding</keyword>
<dbReference type="SMART" id="SM00382">
    <property type="entry name" value="AAA"/>
    <property type="match status" value="1"/>
</dbReference>
<dbReference type="InterPro" id="IPR003593">
    <property type="entry name" value="AAA+_ATPase"/>
</dbReference>
<dbReference type="RefSeq" id="WP_008908485.1">
    <property type="nucleotide sequence ID" value="NZ_CAKP01000065.1"/>
</dbReference>
<gene>
    <name evidence="6" type="ORF">CAAU_1130</name>
</gene>
<evidence type="ECO:0000313" key="6">
    <source>
        <dbReference type="EMBL" id="CCJ33214.1"/>
    </source>
</evidence>
<dbReference type="GO" id="GO:0005524">
    <property type="term" value="F:ATP binding"/>
    <property type="evidence" value="ECO:0007669"/>
    <property type="project" value="UniProtKB-KW"/>
</dbReference>
<evidence type="ECO:0000256" key="2">
    <source>
        <dbReference type="ARBA" id="ARBA00022448"/>
    </source>
</evidence>
<evidence type="ECO:0000256" key="4">
    <source>
        <dbReference type="ARBA" id="ARBA00022840"/>
    </source>
</evidence>
<dbReference type="InterPro" id="IPR013563">
    <property type="entry name" value="Oligopep_ABC_C"/>
</dbReference>
<dbReference type="InterPro" id="IPR027417">
    <property type="entry name" value="P-loop_NTPase"/>
</dbReference>
<dbReference type="PANTHER" id="PTHR43776">
    <property type="entry name" value="TRANSPORT ATP-BINDING PROTEIN"/>
    <property type="match status" value="1"/>
</dbReference>
<comment type="caution">
    <text evidence="6">The sequence shown here is derived from an EMBL/GenBank/DDBJ whole genome shotgun (WGS) entry which is preliminary data.</text>
</comment>
<dbReference type="OrthoDB" id="9784450at2"/>
<sequence length="334" mass="37752">MNSSVLELKNVSKIYSIGLFNKVKKLALDDVSLNIKKGEKIAIIGESGMGKSTLAKIMCDLETPSKGEVYWFGENLSKLNSKEYKKMRIKVQYVHQDPYASLHPSKDIFSILKDPILFNRICERHEVKEKVEELLELVGLTPTNYFLNKYPHHLSGGGRQRLAIARALSVNPEILVADEPISMIDMSLRASIIKLLKDINSKLNISIILILHDIGAAKYFAEGDGKLIVIYGGKIVEFGSCDEIINNPKHPYTRVLISSTAVPDPELSKRKIVEELKSYEPPKRTPESQECPFIHACNYSKDICLKGPGLEKVNDLHFVSCHRYKELPNWKLFN</sequence>
<dbReference type="SUPFAM" id="SSF52540">
    <property type="entry name" value="P-loop containing nucleoside triphosphate hydrolases"/>
    <property type="match status" value="1"/>
</dbReference>
<dbReference type="CDD" id="cd03257">
    <property type="entry name" value="ABC_NikE_OppD_transporters"/>
    <property type="match status" value="1"/>
</dbReference>
<dbReference type="STRING" id="857293.CAAU_1130"/>
<evidence type="ECO:0000256" key="3">
    <source>
        <dbReference type="ARBA" id="ARBA00022741"/>
    </source>
</evidence>
<keyword evidence="7" id="KW-1185">Reference proteome</keyword>
<dbReference type="InterPro" id="IPR003439">
    <property type="entry name" value="ABC_transporter-like_ATP-bd"/>
</dbReference>
<organism evidence="6 7">
    <name type="scientific">Caloramator australicus RC3</name>
    <dbReference type="NCBI Taxonomy" id="857293"/>
    <lineage>
        <taxon>Bacteria</taxon>
        <taxon>Bacillati</taxon>
        <taxon>Bacillota</taxon>
        <taxon>Clostridia</taxon>
        <taxon>Eubacteriales</taxon>
        <taxon>Clostridiaceae</taxon>
        <taxon>Caloramator</taxon>
    </lineage>
</organism>
<dbReference type="GO" id="GO:0016887">
    <property type="term" value="F:ATP hydrolysis activity"/>
    <property type="evidence" value="ECO:0007669"/>
    <property type="project" value="InterPro"/>
</dbReference>
<dbReference type="PANTHER" id="PTHR43776:SF7">
    <property type="entry name" value="D,D-DIPEPTIDE TRANSPORT ATP-BINDING PROTEIN DDPF-RELATED"/>
    <property type="match status" value="1"/>
</dbReference>
<dbReference type="Pfam" id="PF00005">
    <property type="entry name" value="ABC_tran"/>
    <property type="match status" value="1"/>
</dbReference>
<dbReference type="eggNOG" id="COG4608">
    <property type="taxonomic scope" value="Bacteria"/>
</dbReference>
<keyword evidence="2" id="KW-0813">Transport</keyword>
<protein>
    <submittedName>
        <fullName evidence="6">Oligopeptide transport ATP-binding protein OppF (TC 3.A.1.5.1)</fullName>
    </submittedName>
</protein>
<dbReference type="EMBL" id="CAKP01000065">
    <property type="protein sequence ID" value="CCJ33214.1"/>
    <property type="molecule type" value="Genomic_DNA"/>
</dbReference>
<accession>I7K6P2</accession>
<dbReference type="GO" id="GO:0015833">
    <property type="term" value="P:peptide transport"/>
    <property type="evidence" value="ECO:0007669"/>
    <property type="project" value="InterPro"/>
</dbReference>
<dbReference type="Gene3D" id="3.40.50.300">
    <property type="entry name" value="P-loop containing nucleotide triphosphate hydrolases"/>
    <property type="match status" value="1"/>
</dbReference>
<evidence type="ECO:0000256" key="1">
    <source>
        <dbReference type="ARBA" id="ARBA00005417"/>
    </source>
</evidence>
<reference evidence="6 7" key="1">
    <citation type="journal article" date="2011" name="J. Bacteriol.">
        <title>Draft genome sequence of Caloramator australicus strain RC3T, a thermoanaerobe from the Great Artesian Basin of Australia.</title>
        <authorList>
            <person name="Ogg C.D."/>
            <person name="Patel B.K.C."/>
        </authorList>
    </citation>
    <scope>NUCLEOTIDE SEQUENCE [LARGE SCALE GENOMIC DNA]</scope>
    <source>
        <strain evidence="6 7">RC3</strain>
    </source>
</reference>